<dbReference type="AlphaFoldDB" id="A0ABC9ILB3"/>
<reference evidence="4" key="2">
    <citation type="submission" date="2013-11" db="EMBL/GenBank/DDBJ databases">
        <title>Genome sequences of clinical and environmental isolates of Serratia marcescens.</title>
        <authorList>
            <person name="Iguchi A."/>
            <person name="Komatsu H."/>
            <person name="Nagaya Y."/>
            <person name="Ogura Y."/>
            <person name="Katsura K."/>
            <person name="Kurokawa K."/>
            <person name="Ooka T."/>
            <person name="Hattori M."/>
            <person name="Gotoh N."/>
            <person name="Thomson N."/>
            <person name="Hayashi T."/>
        </authorList>
    </citation>
    <scope>NUCLEOTIDE SEQUENCE [LARGE SCALE GENOMIC DNA]</scope>
    <source>
        <strain evidence="4">Db11</strain>
    </source>
</reference>
<dbReference type="InterPro" id="IPR027945">
    <property type="entry name" value="SseB_C"/>
</dbReference>
<evidence type="ECO:0000313" key="3">
    <source>
        <dbReference type="EMBL" id="CDG13575.1"/>
    </source>
</evidence>
<evidence type="ECO:0000259" key="1">
    <source>
        <dbReference type="Pfam" id="PF07179"/>
    </source>
</evidence>
<proteinExistence type="predicted"/>
<organism evidence="3 4">
    <name type="scientific">Serratia marcescens subsp. marcescens Db11</name>
    <dbReference type="NCBI Taxonomy" id="273526"/>
    <lineage>
        <taxon>Bacteria</taxon>
        <taxon>Pseudomonadati</taxon>
        <taxon>Pseudomonadota</taxon>
        <taxon>Gammaproteobacteria</taxon>
        <taxon>Enterobacterales</taxon>
        <taxon>Yersiniaceae</taxon>
        <taxon>Serratia</taxon>
    </lineage>
</organism>
<dbReference type="Proteomes" id="UP000018979">
    <property type="component" value="Chromosome I"/>
</dbReference>
<accession>A0ABC9ILB3</accession>
<gene>
    <name evidence="3" type="primary">sseB</name>
    <name evidence="3" type="ORF">SMDB11_3009</name>
</gene>
<dbReference type="NCBIfam" id="NF008624">
    <property type="entry name" value="PRK11611.1"/>
    <property type="match status" value="1"/>
</dbReference>
<dbReference type="Pfam" id="PF14581">
    <property type="entry name" value="SseB_C"/>
    <property type="match status" value="1"/>
</dbReference>
<feature type="domain" description="SseB protein N-terminal" evidence="1">
    <location>
        <begin position="35"/>
        <end position="152"/>
    </location>
</feature>
<reference evidence="3 4" key="1">
    <citation type="submission" date="2013-06" db="EMBL/GenBank/DDBJ databases">
        <authorList>
            <person name="Aslett M."/>
        </authorList>
    </citation>
    <scope>NUCLEOTIDE SEQUENCE [LARGE SCALE GENOMIC DNA]</scope>
    <source>
        <strain evidence="3 4">Db11</strain>
    </source>
</reference>
<name>A0ABC9ILB3_SERMA</name>
<reference evidence="3 4" key="3">
    <citation type="journal article" date="2014" name="Genome Biol. Evol.">
        <title>Genome evolution and plasticity of Serratia marcescens, an important multidrug-resistant nosocomial pathogen.</title>
        <authorList>
            <person name="Iguchi A."/>
            <person name="Nagaya Y."/>
            <person name="Pradel E."/>
            <person name="Ooka T."/>
            <person name="Ogura Y."/>
            <person name="Katsura K."/>
            <person name="Kurokawa K."/>
            <person name="Oshima K."/>
            <person name="Hattori M."/>
            <person name="Parkhill J."/>
            <person name="Sebaihia M."/>
            <person name="Coulthurst S.J."/>
            <person name="Gotoh N."/>
            <person name="Thomson N.R."/>
            <person name="Ewbank J.J."/>
            <person name="Hayashi T."/>
        </authorList>
    </citation>
    <scope>NUCLEOTIDE SEQUENCE [LARGE SCALE GENOMIC DNA]</scope>
    <source>
        <strain evidence="3 4">Db11</strain>
    </source>
</reference>
<sequence>MRIIFGAQHAGPRYLILEFAMSAHHHDAAPSENELERLLKLAVTEPAHRPAFFRELLEATVLILGDSEQVQQDGDITLNADTPVNIQHWEKQDGGSIIPFFTSLEALQKAVEDEQPFIAMPARVLFEITQGADLFLNPKAEYGKEFYPEEVAMLLATGGVVKPVEHYVDKETQILLGQPEEYPSAMVDALTTLFSQRKPVRRAFLALMHDQVADEKPNLLIGLEVDAEPAEIEALINEAGSVASETAPNDEPVDFCLVSENERGISHYLISHTQPFYQRRWGSWLRNLIPSTDKTQ</sequence>
<evidence type="ECO:0000313" key="4">
    <source>
        <dbReference type="Proteomes" id="UP000018979"/>
    </source>
</evidence>
<dbReference type="Pfam" id="PF07179">
    <property type="entry name" value="SseB"/>
    <property type="match status" value="1"/>
</dbReference>
<feature type="domain" description="SseB protein C-terminal" evidence="2">
    <location>
        <begin position="168"/>
        <end position="279"/>
    </location>
</feature>
<dbReference type="KEGG" id="smac:SMDB11_3009"/>
<dbReference type="EMBL" id="HG326223">
    <property type="protein sequence ID" value="CDG13575.1"/>
    <property type="molecule type" value="Genomic_DNA"/>
</dbReference>
<evidence type="ECO:0000259" key="2">
    <source>
        <dbReference type="Pfam" id="PF14581"/>
    </source>
</evidence>
<dbReference type="InterPro" id="IPR009839">
    <property type="entry name" value="SseB_N"/>
</dbReference>
<protein>
    <submittedName>
        <fullName evidence="3">SseB protein</fullName>
    </submittedName>
</protein>